<protein>
    <submittedName>
        <fullName evidence="2">Uncharacterized protein</fullName>
    </submittedName>
</protein>
<organism evidence="2 3">
    <name type="scientific">Colletotrichum paranaense</name>
    <dbReference type="NCBI Taxonomy" id="1914294"/>
    <lineage>
        <taxon>Eukaryota</taxon>
        <taxon>Fungi</taxon>
        <taxon>Dikarya</taxon>
        <taxon>Ascomycota</taxon>
        <taxon>Pezizomycotina</taxon>
        <taxon>Sordariomycetes</taxon>
        <taxon>Hypocreomycetidae</taxon>
        <taxon>Glomerellales</taxon>
        <taxon>Glomerellaceae</taxon>
        <taxon>Colletotrichum</taxon>
        <taxon>Colletotrichum acutatum species complex</taxon>
    </lineage>
</organism>
<sequence>HRQTPHISKGRASLASHSLHIPLSSRLSGRTAPSARQQTSRPTSWQFTALQLKKKKAVRSCLATNPSLHLKLRDPTLSHSNAARGVRVPPTSTLPDWASLHQVESLAEQRHPSKRG</sequence>
<dbReference type="GeneID" id="85374185"/>
<evidence type="ECO:0000313" key="3">
    <source>
        <dbReference type="Proteomes" id="UP001241169"/>
    </source>
</evidence>
<feature type="compositionally biased region" description="Polar residues" evidence="1">
    <location>
        <begin position="34"/>
        <end position="43"/>
    </location>
</feature>
<comment type="caution">
    <text evidence="2">The sequence shown here is derived from an EMBL/GenBank/DDBJ whole genome shotgun (WGS) entry which is preliminary data.</text>
</comment>
<dbReference type="Proteomes" id="UP001241169">
    <property type="component" value="Unassembled WGS sequence"/>
</dbReference>
<proteinExistence type="predicted"/>
<evidence type="ECO:0000256" key="1">
    <source>
        <dbReference type="SAM" id="MobiDB-lite"/>
    </source>
</evidence>
<gene>
    <name evidence="2" type="ORF">CPAR01_06012</name>
</gene>
<evidence type="ECO:0000313" key="2">
    <source>
        <dbReference type="EMBL" id="KAK1542625.1"/>
    </source>
</evidence>
<feature type="region of interest" description="Disordered" evidence="1">
    <location>
        <begin position="1"/>
        <end position="43"/>
    </location>
</feature>
<reference evidence="2 3" key="1">
    <citation type="submission" date="2016-10" db="EMBL/GenBank/DDBJ databases">
        <title>The genome sequence of Colletotrichum fioriniae PJ7.</title>
        <authorList>
            <person name="Baroncelli R."/>
        </authorList>
    </citation>
    <scope>NUCLEOTIDE SEQUENCE [LARGE SCALE GENOMIC DNA]</scope>
    <source>
        <strain evidence="2 3">IMI 384185</strain>
    </source>
</reference>
<dbReference type="RefSeq" id="XP_060351752.1">
    <property type="nucleotide sequence ID" value="XM_060490286.1"/>
</dbReference>
<feature type="non-terminal residue" evidence="2">
    <location>
        <position position="1"/>
    </location>
</feature>
<keyword evidence="3" id="KW-1185">Reference proteome</keyword>
<accession>A0ABQ9SSY0</accession>
<dbReference type="EMBL" id="MOPA01000004">
    <property type="protein sequence ID" value="KAK1542625.1"/>
    <property type="molecule type" value="Genomic_DNA"/>
</dbReference>
<name>A0ABQ9SSY0_9PEZI</name>